<evidence type="ECO:0000313" key="2">
    <source>
        <dbReference type="EMBL" id="MCT7945767.1"/>
    </source>
</evidence>
<proteinExistence type="predicted"/>
<name>A0A9X3ATS4_9GAMM</name>
<dbReference type="RefSeq" id="WP_259521461.1">
    <property type="nucleotide sequence ID" value="NZ_JAMTCC010000015.1"/>
</dbReference>
<comment type="caution">
    <text evidence="2">The sequence shown here is derived from an EMBL/GenBank/DDBJ whole genome shotgun (WGS) entry which is preliminary data.</text>
</comment>
<feature type="transmembrane region" description="Helical" evidence="1">
    <location>
        <begin position="69"/>
        <end position="89"/>
    </location>
</feature>
<dbReference type="Proteomes" id="UP001155604">
    <property type="component" value="Unassembled WGS sequence"/>
</dbReference>
<evidence type="ECO:0000313" key="3">
    <source>
        <dbReference type="Proteomes" id="UP001155604"/>
    </source>
</evidence>
<gene>
    <name evidence="2" type="ORF">NE536_10370</name>
</gene>
<protein>
    <submittedName>
        <fullName evidence="2">Uncharacterized protein</fullName>
    </submittedName>
</protein>
<keyword evidence="1" id="KW-0472">Membrane</keyword>
<organism evidence="2 3">
    <name type="scientific">Shewanella septentrionalis</name>
    <dbReference type="NCBI Taxonomy" id="2952223"/>
    <lineage>
        <taxon>Bacteria</taxon>
        <taxon>Pseudomonadati</taxon>
        <taxon>Pseudomonadota</taxon>
        <taxon>Gammaproteobacteria</taxon>
        <taxon>Alteromonadales</taxon>
        <taxon>Shewanellaceae</taxon>
        <taxon>Shewanella</taxon>
    </lineage>
</organism>
<keyword evidence="1" id="KW-0812">Transmembrane</keyword>
<feature type="transmembrane region" description="Helical" evidence="1">
    <location>
        <begin position="44"/>
        <end position="63"/>
    </location>
</feature>
<dbReference type="EMBL" id="JAMTCC010000015">
    <property type="protein sequence ID" value="MCT7945767.1"/>
    <property type="molecule type" value="Genomic_DNA"/>
</dbReference>
<reference evidence="2" key="1">
    <citation type="journal article" date="2023" name="Int. J. Syst. Evol. Microbiol.">
        <title>&lt;i&gt;Shewanella septentrionalis&lt;/i&gt; sp. nov. and &lt;i&gt;Shewanella holmiensis&lt;/i&gt; sp. nov., isolated from Baltic Sea water and sediments.</title>
        <authorList>
            <person name="Martin-Rodriguez A.J."/>
            <person name="Thorell K."/>
            <person name="Joffre E."/>
            <person name="Jensie-Markopoulos S."/>
            <person name="Moore E.R.B."/>
            <person name="Sjoling A."/>
        </authorList>
    </citation>
    <scope>NUCLEOTIDE SEQUENCE</scope>
    <source>
        <strain evidence="2">SP1W3</strain>
    </source>
</reference>
<accession>A0A9X3ATS4</accession>
<sequence>MLNPAVIPLVPLIGALTANLTELIRGEFKVWHPNIDIGIKTFTLAIAAYVVVWFALLVTAINVGGGSNMSSGLEVLGFFMLGLGVYTFAKGTRFVSSELQLWLYRLALPSLLLCCVLISHFG</sequence>
<keyword evidence="1" id="KW-1133">Transmembrane helix</keyword>
<feature type="transmembrane region" description="Helical" evidence="1">
    <location>
        <begin position="6"/>
        <end position="24"/>
    </location>
</feature>
<dbReference type="AlphaFoldDB" id="A0A9X3ATS4"/>
<feature type="transmembrane region" description="Helical" evidence="1">
    <location>
        <begin position="101"/>
        <end position="121"/>
    </location>
</feature>
<evidence type="ECO:0000256" key="1">
    <source>
        <dbReference type="SAM" id="Phobius"/>
    </source>
</evidence>
<keyword evidence="3" id="KW-1185">Reference proteome</keyword>